<keyword evidence="1" id="KW-1133">Transmembrane helix</keyword>
<name>A0ABW5E7K3_9BACT</name>
<dbReference type="Proteomes" id="UP001597297">
    <property type="component" value="Unassembled WGS sequence"/>
</dbReference>
<feature type="transmembrane region" description="Helical" evidence="1">
    <location>
        <begin position="20"/>
        <end position="35"/>
    </location>
</feature>
<keyword evidence="1" id="KW-0812">Transmembrane</keyword>
<dbReference type="InterPro" id="IPR006311">
    <property type="entry name" value="TAT_signal"/>
</dbReference>
<dbReference type="EMBL" id="JBHUJC010000043">
    <property type="protein sequence ID" value="MFD2277650.1"/>
    <property type="molecule type" value="Genomic_DNA"/>
</dbReference>
<gene>
    <name evidence="3" type="ORF">ACFSQZ_14365</name>
</gene>
<dbReference type="Pfam" id="PF08291">
    <property type="entry name" value="Peptidase_M15_3"/>
    <property type="match status" value="1"/>
</dbReference>
<evidence type="ECO:0000259" key="2">
    <source>
        <dbReference type="Pfam" id="PF08291"/>
    </source>
</evidence>
<keyword evidence="4" id="KW-1185">Reference proteome</keyword>
<feature type="domain" description="Peptidase M15A C-terminal" evidence="2">
    <location>
        <begin position="119"/>
        <end position="195"/>
    </location>
</feature>
<evidence type="ECO:0000256" key="1">
    <source>
        <dbReference type="SAM" id="Phobius"/>
    </source>
</evidence>
<dbReference type="SUPFAM" id="SSF55166">
    <property type="entry name" value="Hedgehog/DD-peptidase"/>
    <property type="match status" value="1"/>
</dbReference>
<accession>A0ABW5E7K3</accession>
<proteinExistence type="predicted"/>
<dbReference type="InterPro" id="IPR013230">
    <property type="entry name" value="Peptidase_M15A_C"/>
</dbReference>
<dbReference type="RefSeq" id="WP_377137017.1">
    <property type="nucleotide sequence ID" value="NZ_JBHUJC010000043.1"/>
</dbReference>
<organism evidence="3 4">
    <name type="scientific">Rubritalea spongiae</name>
    <dbReference type="NCBI Taxonomy" id="430797"/>
    <lineage>
        <taxon>Bacteria</taxon>
        <taxon>Pseudomonadati</taxon>
        <taxon>Verrucomicrobiota</taxon>
        <taxon>Verrucomicrobiia</taxon>
        <taxon>Verrucomicrobiales</taxon>
        <taxon>Rubritaleaceae</taxon>
        <taxon>Rubritalea</taxon>
    </lineage>
</organism>
<protein>
    <submittedName>
        <fullName evidence="3">YcbK family protein</fullName>
    </submittedName>
</protein>
<dbReference type="InterPro" id="IPR009045">
    <property type="entry name" value="Zn_M74/Hedgehog-like"/>
</dbReference>
<sequence length="203" mass="23113">MKKEISKEESQRACVSRRRFLGWASAFASSLYIGFENARAGWFYSTKPVEGIPQSWVDQKGLDVLRYANYIKGLKLVNVTPRMVLSPHFKTRGRTGNSLPPRYMWKNIAPILKVIDLMASRMKRPVDDLLSIYRSPAYNRAVRGKSRSYHMQNIAVDMRFKGVSPRTVSAIARRLRSEGVFNGGIGTYSSFTHVDTRGSKADW</sequence>
<comment type="caution">
    <text evidence="3">The sequence shown here is derived from an EMBL/GenBank/DDBJ whole genome shotgun (WGS) entry which is preliminary data.</text>
</comment>
<dbReference type="Gene3D" id="3.30.1380.10">
    <property type="match status" value="1"/>
</dbReference>
<keyword evidence="1" id="KW-0472">Membrane</keyword>
<dbReference type="PROSITE" id="PS51318">
    <property type="entry name" value="TAT"/>
    <property type="match status" value="1"/>
</dbReference>
<evidence type="ECO:0000313" key="4">
    <source>
        <dbReference type="Proteomes" id="UP001597297"/>
    </source>
</evidence>
<reference evidence="4" key="1">
    <citation type="journal article" date="2019" name="Int. J. Syst. Evol. Microbiol.">
        <title>The Global Catalogue of Microorganisms (GCM) 10K type strain sequencing project: providing services to taxonomists for standard genome sequencing and annotation.</title>
        <authorList>
            <consortium name="The Broad Institute Genomics Platform"/>
            <consortium name="The Broad Institute Genome Sequencing Center for Infectious Disease"/>
            <person name="Wu L."/>
            <person name="Ma J."/>
        </authorList>
    </citation>
    <scope>NUCLEOTIDE SEQUENCE [LARGE SCALE GENOMIC DNA]</scope>
    <source>
        <strain evidence="4">JCM 16545</strain>
    </source>
</reference>
<evidence type="ECO:0000313" key="3">
    <source>
        <dbReference type="EMBL" id="MFD2277650.1"/>
    </source>
</evidence>